<evidence type="ECO:0000256" key="13">
    <source>
        <dbReference type="ARBA" id="ARBA00023146"/>
    </source>
</evidence>
<keyword evidence="5 16" id="KW-0820">tRNA-binding</keyword>
<dbReference type="GO" id="GO:0004826">
    <property type="term" value="F:phenylalanine-tRNA ligase activity"/>
    <property type="evidence" value="ECO:0007669"/>
    <property type="project" value="UniProtKB-UniRule"/>
</dbReference>
<dbReference type="InterPro" id="IPR005121">
    <property type="entry name" value="Fdx_antiC-bd"/>
</dbReference>
<evidence type="ECO:0000256" key="2">
    <source>
        <dbReference type="ARBA" id="ARBA00008653"/>
    </source>
</evidence>
<feature type="domain" description="FDX-ACB" evidence="18">
    <location>
        <begin position="814"/>
        <end position="906"/>
    </location>
</feature>
<comment type="similarity">
    <text evidence="2 15">Belongs to the phenylalanyl-tRNA synthetase beta subunit family. Type 1 subfamily.</text>
</comment>
<evidence type="ECO:0000256" key="8">
    <source>
        <dbReference type="ARBA" id="ARBA00022741"/>
    </source>
</evidence>
<dbReference type="InterPro" id="IPR005147">
    <property type="entry name" value="tRNA_synthase_B5-dom"/>
</dbReference>
<dbReference type="GO" id="GO:0016740">
    <property type="term" value="F:transferase activity"/>
    <property type="evidence" value="ECO:0007669"/>
    <property type="project" value="UniProtKB-ARBA"/>
</dbReference>
<dbReference type="InterPro" id="IPR045060">
    <property type="entry name" value="Phe-tRNA-ligase_IIc_bsu"/>
</dbReference>
<dbReference type="PANTHER" id="PTHR10947">
    <property type="entry name" value="PHENYLALANYL-TRNA SYNTHETASE BETA CHAIN AND LEUCINE-RICH REPEAT-CONTAINING PROTEIN 47"/>
    <property type="match status" value="1"/>
</dbReference>
<evidence type="ECO:0000256" key="16">
    <source>
        <dbReference type="PROSITE-ProRule" id="PRU00209"/>
    </source>
</evidence>
<comment type="subcellular location">
    <subcellularLocation>
        <location evidence="1 15">Cytoplasm</location>
    </subcellularLocation>
</comment>
<feature type="binding site" evidence="15">
    <location>
        <position position="562"/>
    </location>
    <ligand>
        <name>Mg(2+)</name>
        <dbReference type="ChEBI" id="CHEBI:18420"/>
        <note>shared with alpha subunit</note>
    </ligand>
</feature>
<protein>
    <recommendedName>
        <fullName evidence="15">Phenylalanine--tRNA ligase beta subunit</fullName>
        <ecNumber evidence="15">6.1.1.20</ecNumber>
    </recommendedName>
    <alternativeName>
        <fullName evidence="15">Phenylalanyl-tRNA synthetase beta subunit</fullName>
        <shortName evidence="15">PheRS</shortName>
    </alternativeName>
</protein>
<evidence type="ECO:0000256" key="15">
    <source>
        <dbReference type="HAMAP-Rule" id="MF_00283"/>
    </source>
</evidence>
<dbReference type="EC" id="6.1.1.20" evidence="15"/>
<keyword evidence="4 15" id="KW-0963">Cytoplasm</keyword>
<keyword evidence="21" id="KW-1185">Reference proteome</keyword>
<evidence type="ECO:0000256" key="1">
    <source>
        <dbReference type="ARBA" id="ARBA00004496"/>
    </source>
</evidence>
<dbReference type="GO" id="GO:0000287">
    <property type="term" value="F:magnesium ion binding"/>
    <property type="evidence" value="ECO:0007669"/>
    <property type="project" value="UniProtKB-UniRule"/>
</dbReference>
<evidence type="ECO:0000313" key="21">
    <source>
        <dbReference type="Proteomes" id="UP001163687"/>
    </source>
</evidence>
<dbReference type="PROSITE" id="PS51483">
    <property type="entry name" value="B5"/>
    <property type="match status" value="1"/>
</dbReference>
<reference evidence="20" key="1">
    <citation type="submission" date="2022-03" db="EMBL/GenBank/DDBJ databases">
        <title>Complete genome sequence of Caldinitratiruptor microaerophilus.</title>
        <authorList>
            <person name="Mukaiyama R."/>
            <person name="Nishiyama T."/>
            <person name="Ueda K."/>
        </authorList>
    </citation>
    <scope>NUCLEOTIDE SEQUENCE</scope>
    <source>
        <strain evidence="20">JCM 16183</strain>
    </source>
</reference>
<dbReference type="GO" id="GO:0009328">
    <property type="term" value="C:phenylalanine-tRNA ligase complex"/>
    <property type="evidence" value="ECO:0007669"/>
    <property type="project" value="TreeGrafter"/>
</dbReference>
<evidence type="ECO:0000256" key="7">
    <source>
        <dbReference type="ARBA" id="ARBA00022723"/>
    </source>
</evidence>
<keyword evidence="9 15" id="KW-0067">ATP-binding</keyword>
<feature type="domain" description="TRNA-binding" evidence="17">
    <location>
        <begin position="39"/>
        <end position="148"/>
    </location>
</feature>
<evidence type="ECO:0000256" key="12">
    <source>
        <dbReference type="ARBA" id="ARBA00022917"/>
    </source>
</evidence>
<name>A0AA35GA10_9FIRM</name>
<dbReference type="InterPro" id="IPR041616">
    <property type="entry name" value="PheRS_beta_core"/>
</dbReference>
<dbReference type="CDD" id="cd00769">
    <property type="entry name" value="PheRS_beta_core"/>
    <property type="match status" value="1"/>
</dbReference>
<dbReference type="Gene3D" id="3.50.40.10">
    <property type="entry name" value="Phenylalanyl-trna Synthetase, Chain B, domain 3"/>
    <property type="match status" value="1"/>
</dbReference>
<dbReference type="PROSITE" id="PS50886">
    <property type="entry name" value="TRBD"/>
    <property type="match status" value="1"/>
</dbReference>
<dbReference type="InterPro" id="IPR033714">
    <property type="entry name" value="tRNA_bind_bactPheRS"/>
</dbReference>
<dbReference type="Pfam" id="PF01588">
    <property type="entry name" value="tRNA_bind"/>
    <property type="match status" value="1"/>
</dbReference>
<dbReference type="SUPFAM" id="SSF54991">
    <property type="entry name" value="Anticodon-binding domain of PheRS"/>
    <property type="match status" value="1"/>
</dbReference>
<dbReference type="SUPFAM" id="SSF50249">
    <property type="entry name" value="Nucleic acid-binding proteins"/>
    <property type="match status" value="1"/>
</dbReference>
<dbReference type="HAMAP" id="MF_00283">
    <property type="entry name" value="Phe_tRNA_synth_beta1"/>
    <property type="match status" value="1"/>
</dbReference>
<dbReference type="InterPro" id="IPR004532">
    <property type="entry name" value="Phe-tRNA-ligase_IIc_bsu_bact"/>
</dbReference>
<dbReference type="CDD" id="cd02796">
    <property type="entry name" value="tRNA_bind_bactPheRS"/>
    <property type="match status" value="1"/>
</dbReference>
<dbReference type="AlphaFoldDB" id="A0AA35GA10"/>
<dbReference type="InterPro" id="IPR009061">
    <property type="entry name" value="DNA-bd_dom_put_sf"/>
</dbReference>
<keyword evidence="6 15" id="KW-0436">Ligase</keyword>
<dbReference type="Gene3D" id="3.30.930.10">
    <property type="entry name" value="Bira Bifunctional Protein, Domain 2"/>
    <property type="match status" value="1"/>
</dbReference>
<dbReference type="Gene3D" id="3.30.70.380">
    <property type="entry name" value="Ferrodoxin-fold anticodon-binding domain"/>
    <property type="match status" value="1"/>
</dbReference>
<dbReference type="InterPro" id="IPR002547">
    <property type="entry name" value="tRNA-bd_dom"/>
</dbReference>
<dbReference type="Pfam" id="PF17759">
    <property type="entry name" value="tRNA_synthFbeta"/>
    <property type="match status" value="1"/>
</dbReference>
<dbReference type="NCBIfam" id="TIGR00472">
    <property type="entry name" value="pheT_bact"/>
    <property type="match status" value="1"/>
</dbReference>
<comment type="catalytic activity">
    <reaction evidence="14 15">
        <text>tRNA(Phe) + L-phenylalanine + ATP = L-phenylalanyl-tRNA(Phe) + AMP + diphosphate + H(+)</text>
        <dbReference type="Rhea" id="RHEA:19413"/>
        <dbReference type="Rhea" id="RHEA-COMP:9668"/>
        <dbReference type="Rhea" id="RHEA-COMP:9699"/>
        <dbReference type="ChEBI" id="CHEBI:15378"/>
        <dbReference type="ChEBI" id="CHEBI:30616"/>
        <dbReference type="ChEBI" id="CHEBI:33019"/>
        <dbReference type="ChEBI" id="CHEBI:58095"/>
        <dbReference type="ChEBI" id="CHEBI:78442"/>
        <dbReference type="ChEBI" id="CHEBI:78531"/>
        <dbReference type="ChEBI" id="CHEBI:456215"/>
        <dbReference type="EC" id="6.1.1.20"/>
    </reaction>
</comment>
<dbReference type="SUPFAM" id="SSF55681">
    <property type="entry name" value="Class II aaRS and biotin synthetases"/>
    <property type="match status" value="1"/>
</dbReference>
<dbReference type="InterPro" id="IPR036690">
    <property type="entry name" value="Fdx_antiC-bd_sf"/>
</dbReference>
<evidence type="ECO:0000256" key="4">
    <source>
        <dbReference type="ARBA" id="ARBA00022490"/>
    </source>
</evidence>
<sequence>MRVSLDWLRDYVDVAEPPAEVAGRLTGVGLAVEGVQGPDPDVRGVVAGHVEAVERHPSAPNLFVCTVDVGAGRRLQIVTGATNVREGDRVPVAVPGARIAGGREIGVAEFRGVKSEGMLCSPEELGIPEGGDRILILPPDVPVGADCRALLGLDDTVLELELTTNYASHCQSMIGVAIEYAALTGRAVRWPEITLREDGDGHIADYIAIRIDDPDLCPRYAGRLVTGVKVGPSPAWLQRRIRAAGMRPINNVVDVTNFVMMELGQPLHAFNYDRIGGKQIIARRARPGERIVTLDGQERVLDPDVLVIADAERPQVIAGVMGGEDSEVTESTTNVFLEAAVFDGINNRRTSRRYGLPSEASARFTKGVDPSGVVRALDRAAQLLAEIAGGRVVPGVLDVYPRPFVPRVIPLRLRRLRTVLGLPLSLDEAAGYLRRLGLVVLPGEDLMLFDLPRLEAAGAMPDLRPEQQGVGGGAGAARGVASEVADPSDPADELPVWAAMHAVSPVPADDVAYRTWAAAARGEILRAGETVRRWAADEAGLLVAVVPTRRPDLAIEDDLAEEVARQHGYDRIEPTLPRGPAVRGSRSRRQEIVLALRRALAGAGLDEVLTHSLTSPAVLDRLRLAPDDPARRVLTVQNPLYEERSVLRTLLVPSLLDVLQYNVYRQVRDLAVFEIARVYRPADAGAQAGEPDPARSPAVEDLRIGIAAHGLAVPVGWNHPERPADFYWLKGVLLHALSSVGVAATVVEGAGVPWLHPGRSARLLIGGRPAGVLGEVHPLVAAAWDLPGRPVAAEVDLDPVAAQVPALRTYRPVPRFPAVTRDLALVLDRTVPAGAVAGVIQDSGGDLLEDVRLFDVYEGEPVPPGRRSLAFSLTFRSPERTLTDAEVEEAMARIRAALTRIGAQMRA</sequence>
<keyword evidence="8 15" id="KW-0547">Nucleotide-binding</keyword>
<evidence type="ECO:0000256" key="11">
    <source>
        <dbReference type="ARBA" id="ARBA00022884"/>
    </source>
</evidence>
<dbReference type="SMART" id="SM00874">
    <property type="entry name" value="B5"/>
    <property type="match status" value="1"/>
</dbReference>
<dbReference type="GO" id="GO:0000049">
    <property type="term" value="F:tRNA binding"/>
    <property type="evidence" value="ECO:0007669"/>
    <property type="project" value="UniProtKB-UniRule"/>
</dbReference>
<dbReference type="RefSeq" id="WP_264841523.1">
    <property type="nucleotide sequence ID" value="NZ_AP025628.1"/>
</dbReference>
<proteinExistence type="inferred from homology"/>
<dbReference type="InterPro" id="IPR005146">
    <property type="entry name" value="B3/B4_tRNA-bd"/>
</dbReference>
<gene>
    <name evidence="15" type="primary">pheT</name>
    <name evidence="20" type="ORF">caldi_19190</name>
</gene>
<evidence type="ECO:0000256" key="14">
    <source>
        <dbReference type="ARBA" id="ARBA00049255"/>
    </source>
</evidence>
<evidence type="ECO:0000259" key="18">
    <source>
        <dbReference type="PROSITE" id="PS51447"/>
    </source>
</evidence>
<dbReference type="Proteomes" id="UP001163687">
    <property type="component" value="Chromosome"/>
</dbReference>
<feature type="binding site" evidence="15">
    <location>
        <position position="552"/>
    </location>
    <ligand>
        <name>Mg(2+)</name>
        <dbReference type="ChEBI" id="CHEBI:18420"/>
        <note>shared with alpha subunit</note>
    </ligand>
</feature>
<dbReference type="GO" id="GO:0140096">
    <property type="term" value="F:catalytic activity, acting on a protein"/>
    <property type="evidence" value="ECO:0007669"/>
    <property type="project" value="UniProtKB-ARBA"/>
</dbReference>
<keyword evidence="12 15" id="KW-0648">Protein biosynthesis</keyword>
<dbReference type="PROSITE" id="PS51447">
    <property type="entry name" value="FDX_ACB"/>
    <property type="match status" value="1"/>
</dbReference>
<keyword evidence="7 15" id="KW-0479">Metal-binding</keyword>
<evidence type="ECO:0000256" key="10">
    <source>
        <dbReference type="ARBA" id="ARBA00022842"/>
    </source>
</evidence>
<dbReference type="FunFam" id="2.40.50.140:FF:000045">
    <property type="entry name" value="Phenylalanine--tRNA ligase beta subunit"/>
    <property type="match status" value="1"/>
</dbReference>
<evidence type="ECO:0000259" key="19">
    <source>
        <dbReference type="PROSITE" id="PS51483"/>
    </source>
</evidence>
<dbReference type="EMBL" id="AP025628">
    <property type="protein sequence ID" value="BDG60829.1"/>
    <property type="molecule type" value="Genomic_DNA"/>
</dbReference>
<organism evidence="20 21">
    <name type="scientific">Caldinitratiruptor microaerophilus</name>
    <dbReference type="NCBI Taxonomy" id="671077"/>
    <lineage>
        <taxon>Bacteria</taxon>
        <taxon>Bacillati</taxon>
        <taxon>Bacillota</taxon>
        <taxon>Clostridia</taxon>
        <taxon>Eubacteriales</taxon>
        <taxon>Symbiobacteriaceae</taxon>
        <taxon>Caldinitratiruptor</taxon>
    </lineage>
</organism>
<dbReference type="SMART" id="SM00873">
    <property type="entry name" value="B3_4"/>
    <property type="match status" value="1"/>
</dbReference>
<feature type="domain" description="B5" evidence="19">
    <location>
        <begin position="404"/>
        <end position="574"/>
    </location>
</feature>
<dbReference type="Gene3D" id="3.30.56.10">
    <property type="match status" value="2"/>
</dbReference>
<dbReference type="SMART" id="SM00896">
    <property type="entry name" value="FDX-ACB"/>
    <property type="match status" value="1"/>
</dbReference>
<dbReference type="InterPro" id="IPR045864">
    <property type="entry name" value="aa-tRNA-synth_II/BPL/LPL"/>
</dbReference>
<keyword evidence="11 16" id="KW-0694">RNA-binding</keyword>
<evidence type="ECO:0000256" key="6">
    <source>
        <dbReference type="ARBA" id="ARBA00022598"/>
    </source>
</evidence>
<keyword evidence="13 15" id="KW-0030">Aminoacyl-tRNA synthetase</keyword>
<feature type="binding site" evidence="15">
    <location>
        <position position="558"/>
    </location>
    <ligand>
        <name>Mg(2+)</name>
        <dbReference type="ChEBI" id="CHEBI:18420"/>
        <note>shared with alpha subunit</note>
    </ligand>
</feature>
<comment type="cofactor">
    <cofactor evidence="15">
        <name>Mg(2+)</name>
        <dbReference type="ChEBI" id="CHEBI:18420"/>
    </cofactor>
    <text evidence="15">Binds 2 magnesium ions per tetramer.</text>
</comment>
<dbReference type="PANTHER" id="PTHR10947:SF0">
    <property type="entry name" value="PHENYLALANINE--TRNA LIGASE BETA SUBUNIT"/>
    <property type="match status" value="1"/>
</dbReference>
<dbReference type="InterPro" id="IPR012340">
    <property type="entry name" value="NA-bd_OB-fold"/>
</dbReference>
<keyword evidence="10 15" id="KW-0460">Magnesium</keyword>
<dbReference type="GO" id="GO:0006432">
    <property type="term" value="P:phenylalanyl-tRNA aminoacylation"/>
    <property type="evidence" value="ECO:0007669"/>
    <property type="project" value="UniProtKB-UniRule"/>
</dbReference>
<dbReference type="KEGG" id="cmic:caldi_19190"/>
<dbReference type="GO" id="GO:0005524">
    <property type="term" value="F:ATP binding"/>
    <property type="evidence" value="ECO:0007669"/>
    <property type="project" value="UniProtKB-UniRule"/>
</dbReference>
<feature type="binding site" evidence="15">
    <location>
        <position position="561"/>
    </location>
    <ligand>
        <name>Mg(2+)</name>
        <dbReference type="ChEBI" id="CHEBI:18420"/>
        <note>shared with alpha subunit</note>
    </ligand>
</feature>
<evidence type="ECO:0000313" key="20">
    <source>
        <dbReference type="EMBL" id="BDG60829.1"/>
    </source>
</evidence>
<dbReference type="SUPFAM" id="SSF56037">
    <property type="entry name" value="PheT/TilS domain"/>
    <property type="match status" value="1"/>
</dbReference>
<dbReference type="Pfam" id="PF03147">
    <property type="entry name" value="FDX-ACB"/>
    <property type="match status" value="1"/>
</dbReference>
<evidence type="ECO:0000256" key="9">
    <source>
        <dbReference type="ARBA" id="ARBA00022840"/>
    </source>
</evidence>
<dbReference type="InterPro" id="IPR020825">
    <property type="entry name" value="Phe-tRNA_synthase-like_B3/B4"/>
</dbReference>
<dbReference type="Pfam" id="PF03483">
    <property type="entry name" value="B3_4"/>
    <property type="match status" value="1"/>
</dbReference>
<dbReference type="Pfam" id="PF03484">
    <property type="entry name" value="B5"/>
    <property type="match status" value="1"/>
</dbReference>
<evidence type="ECO:0000259" key="17">
    <source>
        <dbReference type="PROSITE" id="PS50886"/>
    </source>
</evidence>
<dbReference type="FunFam" id="3.50.40.10:FF:000001">
    <property type="entry name" value="Phenylalanine--tRNA ligase beta subunit"/>
    <property type="match status" value="1"/>
</dbReference>
<accession>A0AA35GA10</accession>
<dbReference type="SUPFAM" id="SSF46955">
    <property type="entry name" value="Putative DNA-binding domain"/>
    <property type="match status" value="1"/>
</dbReference>
<evidence type="ECO:0000256" key="5">
    <source>
        <dbReference type="ARBA" id="ARBA00022555"/>
    </source>
</evidence>
<comment type="subunit">
    <text evidence="3 15">Tetramer of two alpha and two beta subunits.</text>
</comment>
<evidence type="ECO:0000256" key="3">
    <source>
        <dbReference type="ARBA" id="ARBA00011209"/>
    </source>
</evidence>
<dbReference type="Gene3D" id="2.40.50.140">
    <property type="entry name" value="Nucleic acid-binding proteins"/>
    <property type="match status" value="1"/>
</dbReference>
<dbReference type="FunFam" id="3.30.70.380:FF:000001">
    <property type="entry name" value="Phenylalanine--tRNA ligase beta subunit"/>
    <property type="match status" value="1"/>
</dbReference>